<dbReference type="Gene3D" id="3.40.30.10">
    <property type="entry name" value="Glutaredoxin"/>
    <property type="match status" value="1"/>
</dbReference>
<dbReference type="PROSITE" id="PS50404">
    <property type="entry name" value="GST_NTER"/>
    <property type="match status" value="1"/>
</dbReference>
<dbReference type="Pfam" id="PF13409">
    <property type="entry name" value="GST_N_2"/>
    <property type="match status" value="1"/>
</dbReference>
<accession>A0A9X2ERJ1</accession>
<gene>
    <name evidence="2" type="ORF">MO867_08610</name>
</gene>
<dbReference type="Gene3D" id="1.20.1050.10">
    <property type="match status" value="1"/>
</dbReference>
<comment type="caution">
    <text evidence="2">The sequence shown here is derived from an EMBL/GenBank/DDBJ whole genome shotgun (WGS) entry which is preliminary data.</text>
</comment>
<dbReference type="InterPro" id="IPR036282">
    <property type="entry name" value="Glutathione-S-Trfase_C_sf"/>
</dbReference>
<dbReference type="RefSeq" id="WP_252465942.1">
    <property type="nucleotide sequence ID" value="NZ_JALBWM010000027.1"/>
</dbReference>
<evidence type="ECO:0000313" key="2">
    <source>
        <dbReference type="EMBL" id="MCO1334401.1"/>
    </source>
</evidence>
<dbReference type="GO" id="GO:0004364">
    <property type="term" value="F:glutathione transferase activity"/>
    <property type="evidence" value="ECO:0007669"/>
    <property type="project" value="TreeGrafter"/>
</dbReference>
<dbReference type="InterPro" id="IPR040079">
    <property type="entry name" value="Glutathione_S-Trfase"/>
</dbReference>
<dbReference type="SFLD" id="SFLDS00019">
    <property type="entry name" value="Glutathione_Transferase_(cytos"/>
    <property type="match status" value="1"/>
</dbReference>
<evidence type="ECO:0000313" key="3">
    <source>
        <dbReference type="Proteomes" id="UP001139028"/>
    </source>
</evidence>
<protein>
    <submittedName>
        <fullName evidence="2">Glutathione S-transferase</fullName>
    </submittedName>
</protein>
<dbReference type="InterPro" id="IPR036249">
    <property type="entry name" value="Thioredoxin-like_sf"/>
</dbReference>
<dbReference type="SUPFAM" id="SSF52833">
    <property type="entry name" value="Thioredoxin-like"/>
    <property type="match status" value="1"/>
</dbReference>
<organism evidence="2 3">
    <name type="scientific">Microbulbifer okhotskensis</name>
    <dbReference type="NCBI Taxonomy" id="2926617"/>
    <lineage>
        <taxon>Bacteria</taxon>
        <taxon>Pseudomonadati</taxon>
        <taxon>Pseudomonadota</taxon>
        <taxon>Gammaproteobacteria</taxon>
        <taxon>Cellvibrionales</taxon>
        <taxon>Microbulbiferaceae</taxon>
        <taxon>Microbulbifer</taxon>
    </lineage>
</organism>
<evidence type="ECO:0000259" key="1">
    <source>
        <dbReference type="PROSITE" id="PS50404"/>
    </source>
</evidence>
<feature type="domain" description="GST N-terminal" evidence="1">
    <location>
        <begin position="2"/>
        <end position="82"/>
    </location>
</feature>
<dbReference type="Proteomes" id="UP001139028">
    <property type="component" value="Unassembled WGS sequence"/>
</dbReference>
<dbReference type="PANTHER" id="PTHR42673">
    <property type="entry name" value="MALEYLACETOACETATE ISOMERASE"/>
    <property type="match status" value="1"/>
</dbReference>
<keyword evidence="3" id="KW-1185">Reference proteome</keyword>
<dbReference type="SFLD" id="SFLDG00358">
    <property type="entry name" value="Main_(cytGST)"/>
    <property type="match status" value="1"/>
</dbReference>
<dbReference type="GO" id="GO:0016034">
    <property type="term" value="F:maleylacetoacetate isomerase activity"/>
    <property type="evidence" value="ECO:0007669"/>
    <property type="project" value="TreeGrafter"/>
</dbReference>
<dbReference type="GO" id="GO:0006749">
    <property type="term" value="P:glutathione metabolic process"/>
    <property type="evidence" value="ECO:0007669"/>
    <property type="project" value="TreeGrafter"/>
</dbReference>
<dbReference type="AlphaFoldDB" id="A0A9X2ERJ1"/>
<sequence>MYQLLIANKNYSSWSLMVWLLMRQIQIPFEEKLFTFEQHDSWEKFSKSSPTGLLPCLIDGDTLVWDSLAIVEYLAEAFPTIWPKNKNARAWARSATSEMHSGFQFFNSKSLSCATQVKLKTLSEKSRKDINRINELWQEGLNKFGGPFLAGRHFTAMDAFYSPVAIKINNYGLSIDKKPRQYVNRILALPNLRQWIEQALREPWRVQEYEEIERQAGISTMDLST</sequence>
<dbReference type="GO" id="GO:0006559">
    <property type="term" value="P:L-phenylalanine catabolic process"/>
    <property type="evidence" value="ECO:0007669"/>
    <property type="project" value="TreeGrafter"/>
</dbReference>
<dbReference type="EMBL" id="JALBWM010000027">
    <property type="protein sequence ID" value="MCO1334401.1"/>
    <property type="molecule type" value="Genomic_DNA"/>
</dbReference>
<dbReference type="CDD" id="cd03043">
    <property type="entry name" value="GST_N_1"/>
    <property type="match status" value="1"/>
</dbReference>
<dbReference type="SUPFAM" id="SSF47616">
    <property type="entry name" value="GST C-terminal domain-like"/>
    <property type="match status" value="1"/>
</dbReference>
<dbReference type="InterPro" id="IPR004045">
    <property type="entry name" value="Glutathione_S-Trfase_N"/>
</dbReference>
<proteinExistence type="predicted"/>
<reference evidence="2" key="1">
    <citation type="journal article" date="2022" name="Arch. Microbiol.">
        <title>Microbulbifer okhotskensis sp. nov., isolated from a deep bottom sediment of the Okhotsk Sea.</title>
        <authorList>
            <person name="Romanenko L."/>
            <person name="Kurilenko V."/>
            <person name="Otstavnykh N."/>
            <person name="Velansky P."/>
            <person name="Isaeva M."/>
            <person name="Mikhailov V."/>
        </authorList>
    </citation>
    <scope>NUCLEOTIDE SEQUENCE</scope>
    <source>
        <strain evidence="2">OS29</strain>
    </source>
</reference>
<dbReference type="PANTHER" id="PTHR42673:SF4">
    <property type="entry name" value="MALEYLACETOACETATE ISOMERASE"/>
    <property type="match status" value="1"/>
</dbReference>
<name>A0A9X2ERJ1_9GAMM</name>